<evidence type="ECO:0000313" key="13">
    <source>
        <dbReference type="Proteomes" id="UP000608579"/>
    </source>
</evidence>
<evidence type="ECO:0000256" key="2">
    <source>
        <dbReference type="ARBA" id="ARBA00009904"/>
    </source>
</evidence>
<evidence type="ECO:0000256" key="8">
    <source>
        <dbReference type="ARBA" id="ARBA00059506"/>
    </source>
</evidence>
<evidence type="ECO:0000256" key="9">
    <source>
        <dbReference type="ARBA" id="ARBA00068671"/>
    </source>
</evidence>
<keyword evidence="5 10" id="KW-1133">Transmembrane helix</keyword>
<evidence type="ECO:0000313" key="12">
    <source>
        <dbReference type="EMBL" id="HIQ29320.1"/>
    </source>
</evidence>
<proteinExistence type="inferred from homology"/>
<reference evidence="12" key="1">
    <citation type="journal article" date="2020" name="ISME J.">
        <title>Gammaproteobacteria mediating utilization of methyl-, sulfur- and petroleum organic compounds in deep ocean hydrothermal plumes.</title>
        <authorList>
            <person name="Zhou Z."/>
            <person name="Liu Y."/>
            <person name="Pan J."/>
            <person name="Cron B.R."/>
            <person name="Toner B.M."/>
            <person name="Anantharaman K."/>
            <person name="Breier J.A."/>
            <person name="Dick G.J."/>
            <person name="Li M."/>
        </authorList>
    </citation>
    <scope>NUCLEOTIDE SEQUENCE</scope>
    <source>
        <strain evidence="12">SZUA-1515</strain>
    </source>
</reference>
<dbReference type="PANTHER" id="PTHR11629:SF63">
    <property type="entry name" value="V-TYPE PROTON ATPASE SUBUNIT A"/>
    <property type="match status" value="1"/>
</dbReference>
<organism evidence="12 13">
    <name type="scientific">Caldiarchaeum subterraneum</name>
    <dbReference type="NCBI Taxonomy" id="311458"/>
    <lineage>
        <taxon>Archaea</taxon>
        <taxon>Nitrososphaerota</taxon>
        <taxon>Candidatus Caldarchaeales</taxon>
        <taxon>Candidatus Caldarchaeaceae</taxon>
        <taxon>Candidatus Caldarchaeum</taxon>
    </lineage>
</organism>
<feature type="coiled-coil region" evidence="11">
    <location>
        <begin position="224"/>
        <end position="251"/>
    </location>
</feature>
<accession>A0A832ZUR1</accession>
<feature type="transmembrane region" description="Helical" evidence="10">
    <location>
        <begin position="460"/>
        <end position="479"/>
    </location>
</feature>
<evidence type="ECO:0000256" key="6">
    <source>
        <dbReference type="ARBA" id="ARBA00023065"/>
    </source>
</evidence>
<feature type="transmembrane region" description="Helical" evidence="10">
    <location>
        <begin position="538"/>
        <end position="557"/>
    </location>
</feature>
<name>A0A832ZUR1_CALS0</name>
<dbReference type="PANTHER" id="PTHR11629">
    <property type="entry name" value="VACUOLAR PROTON ATPASES"/>
    <property type="match status" value="1"/>
</dbReference>
<sequence>MKLNQVTLITPRSELGSVMEELYEFGFFHPAGEGERDPVLRELERRVDKNLVALELVIQELNIRAEAGVLEQLAGRRIAEQREFTADDINELLDRLDSEAGPLINELNNLLETRRRLREGLNSMYPILEGLKLVSGLNIDLNTLGRIRRFYVLLAVVQQREVAELRRSLTEAVVVEHPLQRGYSATLIIANIRDADRVDRIVKGLGVRPFDIPRDLPQNTSEAFKVFSGRVAEAENKLREVEDRLNTYTMREASKLLALRDAYKVLKEAVHRLAPTGMLKRFAVVKGYIPENLTEEFIRRFGSKYPVYSSHPRQLHHGHEHGGEGGETSKPPTLLSNKGIVKAFENITKVQGIPGYFEIDPTPFVAFFFAIFYGIMFADLGQGIIIFLFSLFMLKRTTGNLRLWAMLLAVLGVSSSIGGFMIGEAFGFKIGKTIPTPGILELVEVHNGTKQFNIAEVQKLLIFTILMGALHIVVGYVLSIVKLVKNGEALEAFTSKIPTLTMYLFGILFALAFFGAGGRMENIMTEDAPAPLIGLPTSLVGTVGIAGAIASIFALLFGKLAAGFAGLGPKVGFVSAIGQGLLEVLENIIHFLSNTISYARLAILLIVHIALLLLLNTAWEALGIVSLPILVVGNVGIILLEGMLVFIQALRLHLYEFFTKFYDGVGYEFRRIAEETPFARVIIGRR</sequence>
<protein>
    <recommendedName>
        <fullName evidence="9 10">A-type ATP synthase subunit I</fullName>
    </recommendedName>
</protein>
<keyword evidence="3 10" id="KW-0813">Transport</keyword>
<dbReference type="Pfam" id="PF01496">
    <property type="entry name" value="V_ATPase_I"/>
    <property type="match status" value="1"/>
</dbReference>
<dbReference type="Gene3D" id="3.30.70.2170">
    <property type="match status" value="1"/>
</dbReference>
<dbReference type="GO" id="GO:0046961">
    <property type="term" value="F:proton-transporting ATPase activity, rotational mechanism"/>
    <property type="evidence" value="ECO:0007669"/>
    <property type="project" value="InterPro"/>
</dbReference>
<evidence type="ECO:0000256" key="1">
    <source>
        <dbReference type="ARBA" id="ARBA00004141"/>
    </source>
</evidence>
<feature type="transmembrane region" description="Helical" evidence="10">
    <location>
        <begin position="625"/>
        <end position="647"/>
    </location>
</feature>
<gene>
    <name evidence="12" type="ORF">EYH45_02010</name>
</gene>
<dbReference type="EMBL" id="DQVM01000036">
    <property type="protein sequence ID" value="HIQ29320.1"/>
    <property type="molecule type" value="Genomic_DNA"/>
</dbReference>
<feature type="transmembrane region" description="Helical" evidence="10">
    <location>
        <begin position="403"/>
        <end position="422"/>
    </location>
</feature>
<comment type="subcellular location">
    <subcellularLocation>
        <location evidence="1">Membrane</location>
        <topology evidence="1">Multi-pass membrane protein</topology>
    </subcellularLocation>
</comment>
<feature type="transmembrane region" description="Helical" evidence="10">
    <location>
        <begin position="598"/>
        <end position="619"/>
    </location>
</feature>
<dbReference type="Gene3D" id="3.30.70.2750">
    <property type="match status" value="1"/>
</dbReference>
<dbReference type="GO" id="GO:0007035">
    <property type="term" value="P:vacuolar acidification"/>
    <property type="evidence" value="ECO:0007669"/>
    <property type="project" value="TreeGrafter"/>
</dbReference>
<evidence type="ECO:0000256" key="3">
    <source>
        <dbReference type="ARBA" id="ARBA00022448"/>
    </source>
</evidence>
<feature type="transmembrane region" description="Helical" evidence="10">
    <location>
        <begin position="364"/>
        <end position="391"/>
    </location>
</feature>
<evidence type="ECO:0000256" key="10">
    <source>
        <dbReference type="RuleBase" id="RU361189"/>
    </source>
</evidence>
<feature type="transmembrane region" description="Helical" evidence="10">
    <location>
        <begin position="500"/>
        <end position="518"/>
    </location>
</feature>
<keyword evidence="6 10" id="KW-0406">Ion transport</keyword>
<dbReference type="Gene3D" id="1.20.1460.20">
    <property type="match status" value="1"/>
</dbReference>
<dbReference type="Proteomes" id="UP000608579">
    <property type="component" value="Unassembled WGS sequence"/>
</dbReference>
<dbReference type="InterPro" id="IPR002490">
    <property type="entry name" value="V-ATPase_116kDa_su"/>
</dbReference>
<keyword evidence="7 10" id="KW-0472">Membrane</keyword>
<comment type="caution">
    <text evidence="12">The sequence shown here is derived from an EMBL/GenBank/DDBJ whole genome shotgun (WGS) entry which is preliminary data.</text>
</comment>
<evidence type="ECO:0000256" key="5">
    <source>
        <dbReference type="ARBA" id="ARBA00022989"/>
    </source>
</evidence>
<keyword evidence="11" id="KW-0175">Coiled coil</keyword>
<dbReference type="AlphaFoldDB" id="A0A832ZUR1"/>
<evidence type="ECO:0000256" key="11">
    <source>
        <dbReference type="SAM" id="Coils"/>
    </source>
</evidence>
<keyword evidence="4 10" id="KW-0812">Transmembrane</keyword>
<dbReference type="GO" id="GO:0033179">
    <property type="term" value="C:proton-transporting V-type ATPase, V0 domain"/>
    <property type="evidence" value="ECO:0007669"/>
    <property type="project" value="InterPro"/>
</dbReference>
<evidence type="ECO:0000256" key="4">
    <source>
        <dbReference type="ARBA" id="ARBA00022692"/>
    </source>
</evidence>
<comment type="function">
    <text evidence="8">Component of the A-type ATP synthase that produces ATP from ADP in the presence of a proton gradient across the membrane.</text>
</comment>
<comment type="similarity">
    <text evidence="2 10">Belongs to the V-ATPase 116 kDa subunit family.</text>
</comment>
<dbReference type="GO" id="GO:0051117">
    <property type="term" value="F:ATPase binding"/>
    <property type="evidence" value="ECO:0007669"/>
    <property type="project" value="TreeGrafter"/>
</dbReference>
<evidence type="ECO:0000256" key="7">
    <source>
        <dbReference type="ARBA" id="ARBA00023136"/>
    </source>
</evidence>
<dbReference type="GO" id="GO:0016471">
    <property type="term" value="C:vacuolar proton-transporting V-type ATPase complex"/>
    <property type="evidence" value="ECO:0007669"/>
    <property type="project" value="TreeGrafter"/>
</dbReference>